<reference evidence="4 5" key="1">
    <citation type="submission" date="2018-09" db="EMBL/GenBank/DDBJ databases">
        <title>Draft genome of Simplicispira sp. NY-02.</title>
        <authorList>
            <person name="Im W.T."/>
        </authorList>
    </citation>
    <scope>NUCLEOTIDE SEQUENCE [LARGE SCALE GENOMIC DNA]</scope>
    <source>
        <strain evidence="4 5">NY-02</strain>
    </source>
</reference>
<dbReference type="InterPro" id="IPR029021">
    <property type="entry name" value="Prot-tyrosine_phosphatase-like"/>
</dbReference>
<organism evidence="4 5">
    <name type="scientific">Simplicispira hankyongi</name>
    <dbReference type="NCBI Taxonomy" id="2315688"/>
    <lineage>
        <taxon>Bacteria</taxon>
        <taxon>Pseudomonadati</taxon>
        <taxon>Pseudomonadota</taxon>
        <taxon>Betaproteobacteria</taxon>
        <taxon>Burkholderiales</taxon>
        <taxon>Comamonadaceae</taxon>
        <taxon>Simplicispira</taxon>
    </lineage>
</organism>
<feature type="region of interest" description="Disordered" evidence="2">
    <location>
        <begin position="1"/>
        <end position="24"/>
    </location>
</feature>
<dbReference type="EMBL" id="QXJC01000005">
    <property type="protein sequence ID" value="RID97681.1"/>
    <property type="molecule type" value="Genomic_DNA"/>
</dbReference>
<dbReference type="OrthoDB" id="1188001at2"/>
<keyword evidence="5" id="KW-1185">Reference proteome</keyword>
<evidence type="ECO:0000313" key="4">
    <source>
        <dbReference type="EMBL" id="RID97681.1"/>
    </source>
</evidence>
<dbReference type="InterPro" id="IPR016130">
    <property type="entry name" value="Tyr_Pase_AS"/>
</dbReference>
<accession>A0A398C826</accession>
<sequence length="262" mass="29024">MPTPDLSADAPRSETPTRSLPLAGASNFRDLGGYTGHGGRQVAWRRIFRSDHLASLTPDDQARLAALGIARTVDFRGERERAQLAYLLPAVEHYQLAIEPTVVQRAIELQRDGRALTAQDAVALMQETYRGFVHENAPRFAEFFRILLAKDTPLVFHCTAGKDRTGFAAALILLTLGVPRDVVMRDYLLTNDLYRRPAMAEGHAPEEVLAVLWRVQAEFLDAALHKVDQDYGGLQTYLVDVLGVDGPAQRELAGRYLQAPHA</sequence>
<gene>
    <name evidence="4" type="ORF">D3F03_12710</name>
</gene>
<dbReference type="Proteomes" id="UP000266302">
    <property type="component" value="Unassembled WGS sequence"/>
</dbReference>
<dbReference type="SUPFAM" id="SSF52799">
    <property type="entry name" value="(Phosphotyrosine protein) phosphatases II"/>
    <property type="match status" value="1"/>
</dbReference>
<comment type="caution">
    <text evidence="4">The sequence shown here is derived from an EMBL/GenBank/DDBJ whole genome shotgun (WGS) entry which is preliminary data.</text>
</comment>
<evidence type="ECO:0000256" key="1">
    <source>
        <dbReference type="ARBA" id="ARBA00009580"/>
    </source>
</evidence>
<dbReference type="PANTHER" id="PTHR31126:SF1">
    <property type="entry name" value="TYROSINE SPECIFIC PROTEIN PHOSPHATASES DOMAIN-CONTAINING PROTEIN"/>
    <property type="match status" value="1"/>
</dbReference>
<dbReference type="AlphaFoldDB" id="A0A398C826"/>
<dbReference type="InterPro" id="IPR026893">
    <property type="entry name" value="Tyr/Ser_Pase_IphP-type"/>
</dbReference>
<proteinExistence type="inferred from homology"/>
<dbReference type="InterPro" id="IPR000387">
    <property type="entry name" value="Tyr_Pase_dom"/>
</dbReference>
<comment type="similarity">
    <text evidence="1">Belongs to the protein-tyrosine phosphatase family.</text>
</comment>
<evidence type="ECO:0000259" key="3">
    <source>
        <dbReference type="PROSITE" id="PS50056"/>
    </source>
</evidence>
<name>A0A398C826_9BURK</name>
<feature type="domain" description="Tyrosine specific protein phosphatases" evidence="3">
    <location>
        <begin position="138"/>
        <end position="207"/>
    </location>
</feature>
<evidence type="ECO:0000313" key="5">
    <source>
        <dbReference type="Proteomes" id="UP000266302"/>
    </source>
</evidence>
<evidence type="ECO:0000256" key="2">
    <source>
        <dbReference type="SAM" id="MobiDB-lite"/>
    </source>
</evidence>
<dbReference type="RefSeq" id="WP_119109786.1">
    <property type="nucleotide sequence ID" value="NZ_QXJC01000005.1"/>
</dbReference>
<dbReference type="PROSITE" id="PS50056">
    <property type="entry name" value="TYR_PHOSPHATASE_2"/>
    <property type="match status" value="1"/>
</dbReference>
<dbReference type="GO" id="GO:0004721">
    <property type="term" value="F:phosphoprotein phosphatase activity"/>
    <property type="evidence" value="ECO:0007669"/>
    <property type="project" value="InterPro"/>
</dbReference>
<dbReference type="PROSITE" id="PS00383">
    <property type="entry name" value="TYR_PHOSPHATASE_1"/>
    <property type="match status" value="1"/>
</dbReference>
<dbReference type="Gene3D" id="3.90.190.10">
    <property type="entry name" value="Protein tyrosine phosphatase superfamily"/>
    <property type="match status" value="1"/>
</dbReference>
<dbReference type="Pfam" id="PF13350">
    <property type="entry name" value="Y_phosphatase3"/>
    <property type="match status" value="1"/>
</dbReference>
<dbReference type="PANTHER" id="PTHR31126">
    <property type="entry name" value="TYROSINE-PROTEIN PHOSPHATASE"/>
    <property type="match status" value="1"/>
</dbReference>
<protein>
    <submittedName>
        <fullName evidence="4">Tyrosine-protein phosphatase</fullName>
    </submittedName>
</protein>